<gene>
    <name evidence="1" type="ORF">BIW11_08180</name>
</gene>
<dbReference type="Proteomes" id="UP000192247">
    <property type="component" value="Unassembled WGS sequence"/>
</dbReference>
<comment type="caution">
    <text evidence="1">The sequence shown here is derived from an EMBL/GenBank/DDBJ whole genome shotgun (WGS) entry which is preliminary data.</text>
</comment>
<proteinExistence type="predicted"/>
<accession>A0A1V9XR00</accession>
<name>A0A1V9XR00_9ACAR</name>
<organism evidence="1 2">
    <name type="scientific">Tropilaelaps mercedesae</name>
    <dbReference type="NCBI Taxonomy" id="418985"/>
    <lineage>
        <taxon>Eukaryota</taxon>
        <taxon>Metazoa</taxon>
        <taxon>Ecdysozoa</taxon>
        <taxon>Arthropoda</taxon>
        <taxon>Chelicerata</taxon>
        <taxon>Arachnida</taxon>
        <taxon>Acari</taxon>
        <taxon>Parasitiformes</taxon>
        <taxon>Mesostigmata</taxon>
        <taxon>Gamasina</taxon>
        <taxon>Dermanyssoidea</taxon>
        <taxon>Laelapidae</taxon>
        <taxon>Tropilaelaps</taxon>
    </lineage>
</organism>
<feature type="non-terminal residue" evidence="1">
    <location>
        <position position="1"/>
    </location>
</feature>
<dbReference type="EMBL" id="MNPL01005742">
    <property type="protein sequence ID" value="OQR75812.1"/>
    <property type="molecule type" value="Genomic_DNA"/>
</dbReference>
<reference evidence="1 2" key="1">
    <citation type="journal article" date="2017" name="Gigascience">
        <title>Draft genome of the honey bee ectoparasitic mite, Tropilaelaps mercedesae, is shaped by the parasitic life history.</title>
        <authorList>
            <person name="Dong X."/>
            <person name="Armstrong S.D."/>
            <person name="Xia D."/>
            <person name="Makepeace B.L."/>
            <person name="Darby A.C."/>
            <person name="Kadowaki T."/>
        </authorList>
    </citation>
    <scope>NUCLEOTIDE SEQUENCE [LARGE SCALE GENOMIC DNA]</scope>
    <source>
        <strain evidence="1">Wuxi-XJTLU</strain>
    </source>
</reference>
<keyword evidence="2" id="KW-1185">Reference proteome</keyword>
<dbReference type="AlphaFoldDB" id="A0A1V9XR00"/>
<evidence type="ECO:0000313" key="1">
    <source>
        <dbReference type="EMBL" id="OQR75812.1"/>
    </source>
</evidence>
<evidence type="ECO:0000313" key="2">
    <source>
        <dbReference type="Proteomes" id="UP000192247"/>
    </source>
</evidence>
<dbReference type="InParanoid" id="A0A1V9XR00"/>
<sequence length="71" mass="7550">AAQPSHVTLKHSHRSSLEHLIAAAQGSVSFCLSVSSPPSTAPALFSGLTKTASHNATSDKQKHNLYAQRRE</sequence>
<protein>
    <submittedName>
        <fullName evidence="1">Uncharacterized protein</fullName>
    </submittedName>
</protein>